<feature type="region of interest" description="Disordered" evidence="1">
    <location>
        <begin position="1"/>
        <end position="25"/>
    </location>
</feature>
<name>A0ABT4CEG7_9ACTN</name>
<gene>
    <name evidence="2" type="ORF">NYO98_13880</name>
</gene>
<evidence type="ECO:0000256" key="1">
    <source>
        <dbReference type="SAM" id="MobiDB-lite"/>
    </source>
</evidence>
<dbReference type="InterPro" id="IPR007139">
    <property type="entry name" value="DUF349"/>
</dbReference>
<comment type="caution">
    <text evidence="2">The sequence shown here is derived from an EMBL/GenBank/DDBJ whole genome shotgun (WGS) entry which is preliminary data.</text>
</comment>
<keyword evidence="3" id="KW-1185">Reference proteome</keyword>
<dbReference type="Proteomes" id="UP001074726">
    <property type="component" value="Unassembled WGS sequence"/>
</dbReference>
<protein>
    <submittedName>
        <fullName evidence="2">DUF349 domain-containing protein</fullName>
    </submittedName>
</protein>
<evidence type="ECO:0000313" key="2">
    <source>
        <dbReference type="EMBL" id="MCY4727373.1"/>
    </source>
</evidence>
<dbReference type="EMBL" id="JAPPUX010000004">
    <property type="protein sequence ID" value="MCY4727373.1"/>
    <property type="molecule type" value="Genomic_DNA"/>
</dbReference>
<organism evidence="2 3">
    <name type="scientific">Nocardioides pini</name>
    <dbReference type="NCBI Taxonomy" id="2975053"/>
    <lineage>
        <taxon>Bacteria</taxon>
        <taxon>Bacillati</taxon>
        <taxon>Actinomycetota</taxon>
        <taxon>Actinomycetes</taxon>
        <taxon>Propionibacteriales</taxon>
        <taxon>Nocardioidaceae</taxon>
        <taxon>Nocardioides</taxon>
    </lineage>
</organism>
<dbReference type="RefSeq" id="WP_268112333.1">
    <property type="nucleotide sequence ID" value="NZ_JAPPUX010000004.1"/>
</dbReference>
<reference evidence="2" key="1">
    <citation type="submission" date="2022-08" db="EMBL/GenBank/DDBJ databases">
        <title>Genome sequencing of Nocardioides sp. STR2.</title>
        <authorList>
            <person name="So Y."/>
        </authorList>
    </citation>
    <scope>NUCLEOTIDE SEQUENCE</scope>
    <source>
        <strain evidence="2">STR2</strain>
    </source>
</reference>
<feature type="compositionally biased region" description="Basic and acidic residues" evidence="1">
    <location>
        <begin position="1"/>
        <end position="11"/>
    </location>
</feature>
<proteinExistence type="predicted"/>
<accession>A0ABT4CEG7</accession>
<dbReference type="Pfam" id="PF03993">
    <property type="entry name" value="DUF349"/>
    <property type="match status" value="3"/>
</dbReference>
<evidence type="ECO:0000313" key="3">
    <source>
        <dbReference type="Proteomes" id="UP001074726"/>
    </source>
</evidence>
<sequence>MSADKQSRDDSAQGEQPWGRVAEDGTVYVRTADGERPVGSYEAGTPEEALAFFTKRYDELEGKVHLLEQRVASGRLAPEEATSSVKALREQVTDAHAVGDLVSLAARLDALAPVIAVQRSARKEERAQKSAESKAAKEKLVAEAERLAEGTDWRNGANRLRELLATWKELPRLDRATDDALWRRFSTARTTYTRHRKAHFAEEHERRDSARVVKERLAKEAEALSTSTEWGPTAGRYRDLMREWKAAGPAPREVDDQLWQRFRGAQDTFFGARDAANAALDQEFAANAEVKDAILVEAEALVPVTDLEAAKKTFRELADRWDAAGKVPRDRMKELEGRMRKVEQAIRAVEDEQWSRSDPEKSARADDMIGKLEAGIAETQAKLDKASAAGDDRRVKDLESELANKQAFLDMARKAAADFG</sequence>